<protein>
    <recommendedName>
        <fullName evidence="3">Cell wall synthesis protein Wag31</fullName>
    </recommendedName>
    <alternativeName>
        <fullName evidence="8">Antigen 84</fullName>
    </alternativeName>
</protein>
<evidence type="ECO:0000256" key="8">
    <source>
        <dbReference type="ARBA" id="ARBA00031737"/>
    </source>
</evidence>
<keyword evidence="12" id="KW-1185">Reference proteome</keyword>
<name>A0A327YYB4_9ACTN</name>
<keyword evidence="6 9" id="KW-0175">Coiled coil</keyword>
<comment type="subcellular location">
    <subcellularLocation>
        <location evidence="1">Cytoplasm</location>
    </subcellularLocation>
</comment>
<comment type="caution">
    <text evidence="11">The sequence shown here is derived from an EMBL/GenBank/DDBJ whole genome shotgun (WGS) entry which is preliminary data.</text>
</comment>
<evidence type="ECO:0000256" key="9">
    <source>
        <dbReference type="SAM" id="Coils"/>
    </source>
</evidence>
<dbReference type="GO" id="GO:0051301">
    <property type="term" value="P:cell division"/>
    <property type="evidence" value="ECO:0007669"/>
    <property type="project" value="UniProtKB-KW"/>
</dbReference>
<reference evidence="11 12" key="1">
    <citation type="submission" date="2018-06" db="EMBL/GenBank/DDBJ databases">
        <title>Genomic Encyclopedia of Type Strains, Phase III (KMG-III): the genomes of soil and plant-associated and newly described type strains.</title>
        <authorList>
            <person name="Whitman W."/>
        </authorList>
    </citation>
    <scope>NUCLEOTIDE SEQUENCE [LARGE SCALE GENOMIC DNA]</scope>
    <source>
        <strain evidence="11 12">CGMCC 4.7090</strain>
    </source>
</reference>
<gene>
    <name evidence="11" type="ORF">B0I29_13168</name>
</gene>
<dbReference type="OrthoDB" id="9815492at2"/>
<proteinExistence type="inferred from homology"/>
<dbReference type="InterPro" id="IPR019933">
    <property type="entry name" value="DivIVA_domain"/>
</dbReference>
<keyword evidence="7" id="KW-0131">Cell cycle</keyword>
<evidence type="ECO:0000256" key="4">
    <source>
        <dbReference type="ARBA" id="ARBA00022490"/>
    </source>
</evidence>
<evidence type="ECO:0000256" key="1">
    <source>
        <dbReference type="ARBA" id="ARBA00004496"/>
    </source>
</evidence>
<evidence type="ECO:0000256" key="7">
    <source>
        <dbReference type="ARBA" id="ARBA00023306"/>
    </source>
</evidence>
<evidence type="ECO:0000256" key="10">
    <source>
        <dbReference type="SAM" id="MobiDB-lite"/>
    </source>
</evidence>
<feature type="region of interest" description="Disordered" evidence="10">
    <location>
        <begin position="1"/>
        <end position="27"/>
    </location>
</feature>
<keyword evidence="4" id="KW-0963">Cytoplasm</keyword>
<keyword evidence="5" id="KW-0132">Cell division</keyword>
<dbReference type="GO" id="GO:0005737">
    <property type="term" value="C:cytoplasm"/>
    <property type="evidence" value="ECO:0007669"/>
    <property type="project" value="UniProtKB-SubCell"/>
</dbReference>
<comment type="similarity">
    <text evidence="2">Belongs to the DivIVA family.</text>
</comment>
<dbReference type="PANTHER" id="PTHR35794">
    <property type="entry name" value="CELL DIVISION PROTEIN DIVIVA"/>
    <property type="match status" value="1"/>
</dbReference>
<dbReference type="InterPro" id="IPR007793">
    <property type="entry name" value="DivIVA_fam"/>
</dbReference>
<dbReference type="EMBL" id="QLMJ01000031">
    <property type="protein sequence ID" value="RAK25717.1"/>
    <property type="molecule type" value="Genomic_DNA"/>
</dbReference>
<evidence type="ECO:0000256" key="5">
    <source>
        <dbReference type="ARBA" id="ARBA00022618"/>
    </source>
</evidence>
<evidence type="ECO:0000313" key="11">
    <source>
        <dbReference type="EMBL" id="RAK25717.1"/>
    </source>
</evidence>
<accession>A0A327YYB4</accession>
<dbReference type="Proteomes" id="UP000249341">
    <property type="component" value="Unassembled WGS sequence"/>
</dbReference>
<evidence type="ECO:0000256" key="3">
    <source>
        <dbReference type="ARBA" id="ARBA00018787"/>
    </source>
</evidence>
<feature type="coiled-coil region" evidence="9">
    <location>
        <begin position="34"/>
        <end position="91"/>
    </location>
</feature>
<evidence type="ECO:0000256" key="2">
    <source>
        <dbReference type="ARBA" id="ARBA00009008"/>
    </source>
</evidence>
<dbReference type="NCBIfam" id="TIGR03544">
    <property type="entry name" value="DivI1A_domain"/>
    <property type="match status" value="1"/>
</dbReference>
<dbReference type="Gene3D" id="6.10.250.660">
    <property type="match status" value="1"/>
</dbReference>
<dbReference type="Pfam" id="PF05103">
    <property type="entry name" value="DivIVA"/>
    <property type="match status" value="1"/>
</dbReference>
<sequence length="210" mass="22963">MTSSLAPNDVDRAVFRQPAPGGRGYHEGEVDAFLKDVAAEMRRLAAENQALSEQLQHDDLRGHLRKLEDRCAEAEERARAVQAELEQARASLGRTGAAASAAWPETSANPQVIELAERTAGEFLAEARKECDEVLHKAGTEAGLLVSDAELRASTIAADARHRHAERVMALPAKRAAALDRIEALREEARSRREAINNEMTQRLQDLIGA</sequence>
<evidence type="ECO:0000256" key="6">
    <source>
        <dbReference type="ARBA" id="ARBA00023054"/>
    </source>
</evidence>
<dbReference type="AlphaFoldDB" id="A0A327YYB4"/>
<evidence type="ECO:0000313" key="12">
    <source>
        <dbReference type="Proteomes" id="UP000249341"/>
    </source>
</evidence>
<organism evidence="11 12">
    <name type="scientific">Actinoplanes lutulentus</name>
    <dbReference type="NCBI Taxonomy" id="1287878"/>
    <lineage>
        <taxon>Bacteria</taxon>
        <taxon>Bacillati</taxon>
        <taxon>Actinomycetota</taxon>
        <taxon>Actinomycetes</taxon>
        <taxon>Micromonosporales</taxon>
        <taxon>Micromonosporaceae</taxon>
        <taxon>Actinoplanes</taxon>
    </lineage>
</organism>
<dbReference type="PANTHER" id="PTHR35794:SF2">
    <property type="entry name" value="CELL DIVISION PROTEIN DIVIVA"/>
    <property type="match status" value="1"/>
</dbReference>
<dbReference type="RefSeq" id="WP_111655075.1">
    <property type="nucleotide sequence ID" value="NZ_JACHWI010000008.1"/>
</dbReference>